<dbReference type="EMBL" id="HACG01050241">
    <property type="protein sequence ID" value="CEK97106.1"/>
    <property type="molecule type" value="Transcribed_RNA"/>
</dbReference>
<evidence type="ECO:0000313" key="1">
    <source>
        <dbReference type="EMBL" id="CEK97106.1"/>
    </source>
</evidence>
<organism evidence="1">
    <name type="scientific">Arion vulgaris</name>
    <dbReference type="NCBI Taxonomy" id="1028688"/>
    <lineage>
        <taxon>Eukaryota</taxon>
        <taxon>Metazoa</taxon>
        <taxon>Spiralia</taxon>
        <taxon>Lophotrochozoa</taxon>
        <taxon>Mollusca</taxon>
        <taxon>Gastropoda</taxon>
        <taxon>Heterobranchia</taxon>
        <taxon>Euthyneura</taxon>
        <taxon>Panpulmonata</taxon>
        <taxon>Eupulmonata</taxon>
        <taxon>Stylommatophora</taxon>
        <taxon>Helicina</taxon>
        <taxon>Arionoidea</taxon>
        <taxon>Arionidae</taxon>
        <taxon>Arion</taxon>
    </lineage>
</organism>
<protein>
    <submittedName>
        <fullName evidence="1">Uncharacterized protein</fullName>
    </submittedName>
</protein>
<dbReference type="AlphaFoldDB" id="A0A0B7BXK3"/>
<name>A0A0B7BXK3_9EUPU</name>
<gene>
    <name evidence="1" type="primary">ORF214660</name>
</gene>
<accession>A0A0B7BXK3</accession>
<reference evidence="1" key="1">
    <citation type="submission" date="2014-12" db="EMBL/GenBank/DDBJ databases">
        <title>Insight into the proteome of Arion vulgaris.</title>
        <authorList>
            <person name="Aradska J."/>
            <person name="Bulat T."/>
            <person name="Smidak R."/>
            <person name="Sarate P."/>
            <person name="Gangsoo J."/>
            <person name="Sialana F."/>
            <person name="Bilban M."/>
            <person name="Lubec G."/>
        </authorList>
    </citation>
    <scope>NUCLEOTIDE SEQUENCE</scope>
    <source>
        <tissue evidence="1">Skin</tissue>
    </source>
</reference>
<feature type="non-terminal residue" evidence="1">
    <location>
        <position position="1"/>
    </location>
</feature>
<sequence length="59" mass="6136">GCDLDITSPLMVSSIDMSGYRGHITLAYIMQVLAETGTLHLTSDGMSSDGTASGGKTDR</sequence>
<proteinExistence type="predicted"/>